<accession>A0A5C6RTQ9</accession>
<dbReference type="SUPFAM" id="SSF52266">
    <property type="entry name" value="SGNH hydrolase"/>
    <property type="match status" value="1"/>
</dbReference>
<evidence type="ECO:0000256" key="1">
    <source>
        <dbReference type="SAM" id="Phobius"/>
    </source>
</evidence>
<evidence type="ECO:0000313" key="3">
    <source>
        <dbReference type="Proteomes" id="UP000321721"/>
    </source>
</evidence>
<keyword evidence="1" id="KW-0472">Membrane</keyword>
<reference evidence="2 3" key="1">
    <citation type="submission" date="2019-08" db="EMBL/GenBank/DDBJ databases">
        <title>Genome of Vicingus serpentipes NCIMB 15042.</title>
        <authorList>
            <person name="Bowman J.P."/>
        </authorList>
    </citation>
    <scope>NUCLEOTIDE SEQUENCE [LARGE SCALE GENOMIC DNA]</scope>
    <source>
        <strain evidence="2 3">NCIMB 15042</strain>
    </source>
</reference>
<protein>
    <recommendedName>
        <fullName evidence="4">SGNH/GDSL hydrolase family protein</fullName>
    </recommendedName>
</protein>
<dbReference type="EMBL" id="VOOS01000003">
    <property type="protein sequence ID" value="TXB65497.1"/>
    <property type="molecule type" value="Genomic_DNA"/>
</dbReference>
<dbReference type="AlphaFoldDB" id="A0A5C6RTQ9"/>
<name>A0A5C6RTQ9_9FLAO</name>
<feature type="transmembrane region" description="Helical" evidence="1">
    <location>
        <begin position="7"/>
        <end position="26"/>
    </location>
</feature>
<comment type="caution">
    <text evidence="2">The sequence shown here is derived from an EMBL/GenBank/DDBJ whole genome shotgun (WGS) entry which is preliminary data.</text>
</comment>
<keyword evidence="1" id="KW-1133">Transmembrane helix</keyword>
<organism evidence="2 3">
    <name type="scientific">Vicingus serpentipes</name>
    <dbReference type="NCBI Taxonomy" id="1926625"/>
    <lineage>
        <taxon>Bacteria</taxon>
        <taxon>Pseudomonadati</taxon>
        <taxon>Bacteroidota</taxon>
        <taxon>Flavobacteriia</taxon>
        <taxon>Flavobacteriales</taxon>
        <taxon>Vicingaceae</taxon>
        <taxon>Vicingus</taxon>
    </lineage>
</organism>
<keyword evidence="1" id="KW-0812">Transmembrane</keyword>
<dbReference type="RefSeq" id="WP_170227990.1">
    <property type="nucleotide sequence ID" value="NZ_VOOS01000003.1"/>
</dbReference>
<evidence type="ECO:0000313" key="2">
    <source>
        <dbReference type="EMBL" id="TXB65497.1"/>
    </source>
</evidence>
<keyword evidence="3" id="KW-1185">Reference proteome</keyword>
<dbReference type="Proteomes" id="UP000321721">
    <property type="component" value="Unassembled WGS sequence"/>
</dbReference>
<proteinExistence type="predicted"/>
<sequence>MKRKLSEIFYFFLATVIKLRLIFYKLKNSNKPSIFIFTDSRGFDVTKITHKYNPFSWYTKYFIKNYKADVYVCPERTTTVYDFLEYYHNTKKQYKFVLAHIGVVDFASRPISQNIEILESKKSKIIGFFGEEIYQRLIDFKGYSEEYNGEKTSSTVPEFMVELIATEFNKIENLIWISCNDVDLNWVGNYKKRPSNSGMILEKSKMMLAFLKNSTILDLTKLSYSEIHEYTCDNVHLTKKGSRFILDNLNELIEKKYN</sequence>
<gene>
    <name evidence="2" type="ORF">FRY74_08730</name>
</gene>
<evidence type="ECO:0008006" key="4">
    <source>
        <dbReference type="Google" id="ProtNLM"/>
    </source>
</evidence>